<sequence>MGFVELETLLWTQFMGRNNTLAAYAIPWEESKYFDIHEFKDKVKRIVTKTEFFGENLANELANEIVEFYLNNDPLIEFNRLENTTTSNYYYLQRYTLLLSDLQFIISVINDAQLKIKNGWPIYLYYNLHYNIQEFPKGVKIHQNFHTNDENFIFHYSPFNFTLNEEDLSVERFLVQSYVNFIKFGNPSIYEIKWHKATQKMPTRHIRINGLQTLENNYDLDLLARHEFFQRISIKYGHIWDLVRGGPEK</sequence>
<accession>A0ACB0ZFI7</accession>
<comment type="caution">
    <text evidence="1">The sequence shown here is derived from an EMBL/GenBank/DDBJ whole genome shotgun (WGS) entry which is preliminary data.</text>
</comment>
<reference evidence="1" key="1">
    <citation type="submission" date="2023-11" db="EMBL/GenBank/DDBJ databases">
        <authorList>
            <person name="Poullet M."/>
        </authorList>
    </citation>
    <scope>NUCLEOTIDE SEQUENCE</scope>
    <source>
        <strain evidence="1">E1834</strain>
    </source>
</reference>
<dbReference type="EMBL" id="CAVMJV010000032">
    <property type="protein sequence ID" value="CAK5077690.1"/>
    <property type="molecule type" value="Genomic_DNA"/>
</dbReference>
<name>A0ACB0ZFI7_MELEN</name>
<evidence type="ECO:0000313" key="1">
    <source>
        <dbReference type="EMBL" id="CAK5077690.1"/>
    </source>
</evidence>
<keyword evidence="2" id="KW-1185">Reference proteome</keyword>
<organism evidence="1 2">
    <name type="scientific">Meloidogyne enterolobii</name>
    <name type="common">Root-knot nematode worm</name>
    <name type="synonym">Meloidogyne mayaguensis</name>
    <dbReference type="NCBI Taxonomy" id="390850"/>
    <lineage>
        <taxon>Eukaryota</taxon>
        <taxon>Metazoa</taxon>
        <taxon>Ecdysozoa</taxon>
        <taxon>Nematoda</taxon>
        <taxon>Chromadorea</taxon>
        <taxon>Rhabditida</taxon>
        <taxon>Tylenchina</taxon>
        <taxon>Tylenchomorpha</taxon>
        <taxon>Tylenchoidea</taxon>
        <taxon>Meloidogynidae</taxon>
        <taxon>Meloidogyninae</taxon>
        <taxon>Meloidogyne</taxon>
    </lineage>
</organism>
<protein>
    <submittedName>
        <fullName evidence="1">Uncharacterized protein</fullName>
    </submittedName>
</protein>
<dbReference type="Proteomes" id="UP001497535">
    <property type="component" value="Unassembled WGS sequence"/>
</dbReference>
<proteinExistence type="predicted"/>
<evidence type="ECO:0000313" key="2">
    <source>
        <dbReference type="Proteomes" id="UP001497535"/>
    </source>
</evidence>
<gene>
    <name evidence="1" type="ORF">MENTE1834_LOCUS24627</name>
</gene>